<evidence type="ECO:0000313" key="10">
    <source>
        <dbReference type="RefSeq" id="XP_003485963.2"/>
    </source>
</evidence>
<dbReference type="EC" id="3.1.3.48" evidence="7"/>
<evidence type="ECO:0000259" key="8">
    <source>
        <dbReference type="SMART" id="SM00226"/>
    </source>
</evidence>
<dbReference type="EC" id="3.1.3.2" evidence="7"/>
<evidence type="ECO:0000256" key="6">
    <source>
        <dbReference type="PIRSR" id="PIRSR617867-1"/>
    </source>
</evidence>
<comment type="catalytic activity">
    <reaction evidence="7">
        <text>O-phospho-L-tyrosyl-[protein] + H2O = L-tyrosyl-[protein] + phosphate</text>
        <dbReference type="Rhea" id="RHEA:10684"/>
        <dbReference type="Rhea" id="RHEA-COMP:10136"/>
        <dbReference type="Rhea" id="RHEA-COMP:20101"/>
        <dbReference type="ChEBI" id="CHEBI:15377"/>
        <dbReference type="ChEBI" id="CHEBI:43474"/>
        <dbReference type="ChEBI" id="CHEBI:46858"/>
        <dbReference type="ChEBI" id="CHEBI:61978"/>
        <dbReference type="EC" id="3.1.3.48"/>
    </reaction>
</comment>
<feature type="domain" description="Phosphotyrosine protein phosphatase I" evidence="8">
    <location>
        <begin position="22"/>
        <end position="171"/>
    </location>
</feature>
<keyword evidence="3 7" id="KW-0963">Cytoplasm</keyword>
<dbReference type="InterPro" id="IPR050438">
    <property type="entry name" value="LMW_PTPase"/>
</dbReference>
<feature type="active site" evidence="6">
    <location>
        <position position="34"/>
    </location>
</feature>
<dbReference type="CDD" id="cd16343">
    <property type="entry name" value="LMWPTP"/>
    <property type="match status" value="1"/>
</dbReference>
<feature type="active site" description="Proton donor" evidence="6">
    <location>
        <position position="144"/>
    </location>
</feature>
<evidence type="ECO:0000313" key="9">
    <source>
        <dbReference type="Proteomes" id="UP000515180"/>
    </source>
</evidence>
<dbReference type="KEGG" id="bim:100748916"/>
<evidence type="ECO:0000256" key="2">
    <source>
        <dbReference type="ARBA" id="ARBA00011063"/>
    </source>
</evidence>
<dbReference type="GO" id="GO:0005737">
    <property type="term" value="C:cytoplasm"/>
    <property type="evidence" value="ECO:0007669"/>
    <property type="project" value="UniProtKB-SubCell"/>
</dbReference>
<dbReference type="Pfam" id="PF01451">
    <property type="entry name" value="LMWPc"/>
    <property type="match status" value="1"/>
</dbReference>
<dbReference type="PANTHER" id="PTHR11717:SF7">
    <property type="entry name" value="LOW MOLECULAR WEIGHT PHOSPHOTYROSINE PROTEIN PHOSPHATASE"/>
    <property type="match status" value="1"/>
</dbReference>
<evidence type="ECO:0000256" key="5">
    <source>
        <dbReference type="ARBA" id="ARBA00022912"/>
    </source>
</evidence>
<feature type="active site" description="Nucleophile" evidence="6">
    <location>
        <position position="28"/>
    </location>
</feature>
<evidence type="ECO:0000256" key="7">
    <source>
        <dbReference type="RuleBase" id="RU368115"/>
    </source>
</evidence>
<reference evidence="10" key="1">
    <citation type="submission" date="2025-08" db="UniProtKB">
        <authorList>
            <consortium name="RefSeq"/>
        </authorList>
    </citation>
    <scope>IDENTIFICATION</scope>
</reference>
<dbReference type="PRINTS" id="PR00720">
    <property type="entry name" value="MAMMALPTPASE"/>
</dbReference>
<comment type="catalytic activity">
    <reaction evidence="7">
        <text>a phosphate monoester + H2O = an alcohol + phosphate</text>
        <dbReference type="Rhea" id="RHEA:15017"/>
        <dbReference type="ChEBI" id="CHEBI:15377"/>
        <dbReference type="ChEBI" id="CHEBI:30879"/>
        <dbReference type="ChEBI" id="CHEBI:43474"/>
        <dbReference type="ChEBI" id="CHEBI:67140"/>
        <dbReference type="EC" id="3.1.3.2"/>
    </reaction>
</comment>
<dbReference type="PRINTS" id="PR00719">
    <property type="entry name" value="LMWPTPASE"/>
</dbReference>
<dbReference type="InterPro" id="IPR036196">
    <property type="entry name" value="Ptyr_pPase_sf"/>
</dbReference>
<keyword evidence="4 7" id="KW-0378">Hydrolase</keyword>
<name>A0A6P3DLR7_BOMIM</name>
<dbReference type="PANTHER" id="PTHR11717">
    <property type="entry name" value="LOW MOLECULAR WEIGHT PROTEIN TYROSINE PHOSPHATASE"/>
    <property type="match status" value="1"/>
</dbReference>
<dbReference type="GO" id="GO:0004726">
    <property type="term" value="F:non-membrane spanning protein tyrosine phosphatase activity"/>
    <property type="evidence" value="ECO:0007669"/>
    <property type="project" value="InterPro"/>
</dbReference>
<comment type="function">
    <text evidence="7">Acts on tyrosine phosphorylated proteins, low-MW aryl phosphates and natural and synthetic acyl phosphates.</text>
</comment>
<dbReference type="InterPro" id="IPR023485">
    <property type="entry name" value="Ptyr_pPase"/>
</dbReference>
<dbReference type="OrthoDB" id="3388at2759"/>
<comment type="similarity">
    <text evidence="2 7">Belongs to the low molecular weight phosphotyrosine protein phosphatase family.</text>
</comment>
<evidence type="ECO:0000256" key="3">
    <source>
        <dbReference type="ARBA" id="ARBA00022490"/>
    </source>
</evidence>
<keyword evidence="9" id="KW-1185">Reference proteome</keyword>
<keyword evidence="5 7" id="KW-0904">Protein phosphatase</keyword>
<dbReference type="Gene3D" id="3.40.50.2300">
    <property type="match status" value="1"/>
</dbReference>
<dbReference type="InterPro" id="IPR017867">
    <property type="entry name" value="Tyr_phospatase_low_mol_wt"/>
</dbReference>
<dbReference type="FunFam" id="3.40.50.2300:FF:000105">
    <property type="entry name" value="Low molecular weight phosphotyrosine protein"/>
    <property type="match status" value="1"/>
</dbReference>
<dbReference type="Proteomes" id="UP000515180">
    <property type="component" value="Unplaced"/>
</dbReference>
<dbReference type="SMART" id="SM00226">
    <property type="entry name" value="LMWPc"/>
    <property type="match status" value="1"/>
</dbReference>
<protein>
    <recommendedName>
        <fullName evidence="7">Low molecular weight phosphotyrosine protein phosphatase</fullName>
        <shortName evidence="7">LMW-PTP</shortName>
        <shortName evidence="7">LMW-PTPase</shortName>
        <ecNumber evidence="7">3.1.3.2</ecNumber>
        <ecNumber evidence="7">3.1.3.48</ecNumber>
    </recommendedName>
    <alternativeName>
        <fullName evidence="7">Low molecular weight cytosolic acid phosphatase</fullName>
    </alternativeName>
</protein>
<dbReference type="RefSeq" id="XP_003485963.2">
    <property type="nucleotide sequence ID" value="XM_003485915.4"/>
</dbReference>
<evidence type="ECO:0000256" key="1">
    <source>
        <dbReference type="ARBA" id="ARBA00004496"/>
    </source>
</evidence>
<evidence type="ECO:0000256" key="4">
    <source>
        <dbReference type="ARBA" id="ARBA00022801"/>
    </source>
</evidence>
<dbReference type="SUPFAM" id="SSF52788">
    <property type="entry name" value="Phosphotyrosine protein phosphatases I"/>
    <property type="match status" value="1"/>
</dbReference>
<gene>
    <name evidence="10" type="primary">LOC100748916</name>
</gene>
<dbReference type="InterPro" id="IPR002115">
    <property type="entry name" value="Tyr_Pase_low_mol_wt_mml"/>
</dbReference>
<sequence>MNTFLKVKINLKSVNSNMSPKKKVLMVCLGNSCRSPIAEAVFYDEIKKLNLSDVWEVNSVALLQYHVGNGPEPRTMSTLKKRGITDYTHIARQITKEDFYKFDWIFGMDSGIVFDLCQMQPEDSQAKIELLGKYDPNGELNIRDPLFDSDSAGFEKAFEQAARSIKVFLERHKDIVNT</sequence>
<dbReference type="AlphaFoldDB" id="A0A6P3DLR7"/>
<dbReference type="GO" id="GO:0003993">
    <property type="term" value="F:acid phosphatase activity"/>
    <property type="evidence" value="ECO:0007669"/>
    <property type="project" value="UniProtKB-UniRule"/>
</dbReference>
<organism evidence="9 10">
    <name type="scientific">Bombus impatiens</name>
    <name type="common">Bumblebee</name>
    <dbReference type="NCBI Taxonomy" id="132113"/>
    <lineage>
        <taxon>Eukaryota</taxon>
        <taxon>Metazoa</taxon>
        <taxon>Ecdysozoa</taxon>
        <taxon>Arthropoda</taxon>
        <taxon>Hexapoda</taxon>
        <taxon>Insecta</taxon>
        <taxon>Pterygota</taxon>
        <taxon>Neoptera</taxon>
        <taxon>Endopterygota</taxon>
        <taxon>Hymenoptera</taxon>
        <taxon>Apocrita</taxon>
        <taxon>Aculeata</taxon>
        <taxon>Apoidea</taxon>
        <taxon>Anthophila</taxon>
        <taxon>Apidae</taxon>
        <taxon>Bombus</taxon>
        <taxon>Pyrobombus</taxon>
    </lineage>
</organism>
<proteinExistence type="inferred from homology"/>
<accession>A0A6P3DLR7</accession>
<dbReference type="GeneID" id="100748916"/>
<comment type="subcellular location">
    <subcellularLocation>
        <location evidence="1 7">Cytoplasm</location>
    </subcellularLocation>
</comment>